<gene>
    <name evidence="1" type="ORF">OCBIM_22009588mg</name>
</gene>
<feature type="non-terminal residue" evidence="1">
    <location>
        <position position="1"/>
    </location>
</feature>
<organism evidence="1">
    <name type="scientific">Octopus bimaculoides</name>
    <name type="common">California two-spotted octopus</name>
    <dbReference type="NCBI Taxonomy" id="37653"/>
    <lineage>
        <taxon>Eukaryota</taxon>
        <taxon>Metazoa</taxon>
        <taxon>Spiralia</taxon>
        <taxon>Lophotrochozoa</taxon>
        <taxon>Mollusca</taxon>
        <taxon>Cephalopoda</taxon>
        <taxon>Coleoidea</taxon>
        <taxon>Octopodiformes</taxon>
        <taxon>Octopoda</taxon>
        <taxon>Incirrata</taxon>
        <taxon>Octopodidae</taxon>
        <taxon>Octopus</taxon>
    </lineage>
</organism>
<dbReference type="EMBL" id="KQ427031">
    <property type="protein sequence ID" value="KOF67487.1"/>
    <property type="molecule type" value="Genomic_DNA"/>
</dbReference>
<accession>A0A0L8FS60</accession>
<protein>
    <submittedName>
        <fullName evidence="1">Uncharacterized protein</fullName>
    </submittedName>
</protein>
<proteinExistence type="predicted"/>
<name>A0A0L8FS60_OCTBM</name>
<reference evidence="1" key="1">
    <citation type="submission" date="2015-07" db="EMBL/GenBank/DDBJ databases">
        <title>MeaNS - Measles Nucleotide Surveillance Program.</title>
        <authorList>
            <person name="Tran T."/>
            <person name="Druce J."/>
        </authorList>
    </citation>
    <scope>NUCLEOTIDE SEQUENCE</scope>
    <source>
        <strain evidence="1">UCB-OBI-ISO-001</strain>
        <tissue evidence="1">Gonad</tissue>
    </source>
</reference>
<sequence length="204" mass="23611">LYIRHGFKVLTPAKEWKYQIFTTCFNSEFYTPGKDICDKCSAFKVLETFRRMSNEDQQLKQNHYTERMTFRLQRHIDTNNNDSSVLLISFDLENVFSLSPNVKQTKKGYNAIWIESTPSRSSNDLVSGVNHILKQILIANPMASSLILWPDSCIAHNRNKILSYAFQHLLESSTQLTNITYRYCGPGHSNIQDVDNLYSCIENI</sequence>
<dbReference type="AlphaFoldDB" id="A0A0L8FS60"/>
<evidence type="ECO:0000313" key="1">
    <source>
        <dbReference type="EMBL" id="KOF67487.1"/>
    </source>
</evidence>